<dbReference type="InterPro" id="IPR000210">
    <property type="entry name" value="BTB/POZ_dom"/>
</dbReference>
<protein>
    <recommendedName>
        <fullName evidence="2">BTB domain-containing protein</fullName>
    </recommendedName>
</protein>
<gene>
    <name evidence="3" type="ORF">MBM_03917</name>
</gene>
<dbReference type="PROSITE" id="PS50097">
    <property type="entry name" value="BTB"/>
    <property type="match status" value="1"/>
</dbReference>
<dbReference type="Gene3D" id="3.30.710.10">
    <property type="entry name" value="Potassium Channel Kv1.1, Chain A"/>
    <property type="match status" value="1"/>
</dbReference>
<dbReference type="SUPFAM" id="SSF54695">
    <property type="entry name" value="POZ domain"/>
    <property type="match status" value="1"/>
</dbReference>
<keyword evidence="4" id="KW-1185">Reference proteome</keyword>
<dbReference type="Proteomes" id="UP000006753">
    <property type="component" value="Unassembled WGS sequence"/>
</dbReference>
<dbReference type="eggNOG" id="ENOG502SIA0">
    <property type="taxonomic scope" value="Eukaryota"/>
</dbReference>
<evidence type="ECO:0000256" key="1">
    <source>
        <dbReference type="SAM" id="MobiDB-lite"/>
    </source>
</evidence>
<dbReference type="Pfam" id="PF00651">
    <property type="entry name" value="BTB"/>
    <property type="match status" value="1"/>
</dbReference>
<evidence type="ECO:0000259" key="2">
    <source>
        <dbReference type="PROSITE" id="PS50097"/>
    </source>
</evidence>
<dbReference type="PANTHER" id="PTHR47843:SF2">
    <property type="entry name" value="BTB DOMAIN-CONTAINING PROTEIN"/>
    <property type="match status" value="1"/>
</dbReference>
<dbReference type="AlphaFoldDB" id="K1WKI7"/>
<sequence>MSYYHWSPSQYTVPQNQQQQQAQEMQMRQAQLQEMQVYLAQEQALATQRMQMLQHPTHQAMPVPGHFVDVDGEGMYHFQDSQMASGLRQANAAHNRVPVPTLQRYTTLPTPGPLDESEERMPSPPLKRQRGNAVGEVGDGGSWAGTLPKLSSPVLTIHVGAERKLFQIHKAMFVQAARYFDRMFNGKFLESVTSAAEFPDDDPAAWELLVQWCYTGKLPALTRQASDAVFNAEVTKFCSVRLKLCCLADKYGMVLLHNLAMDSINAFLRHAGPGMKLEWKVFKSWCRYVYENSNEHSPLRKFITSYFHLVIRSGAGGGRGPPLFKIEKLYKLATDLPDLTKDLFEYLRMDALVVPNCFLEPWEHLPCDFHLHPGAGSDEVQVQCPMSLVAAVSTWPKSAARLQYWLQNMTLKGTAVCYVSQGVDELGVARSNVQGGVEELVQNEVARWVVERHSFTLALPSARSGGRGTGKVPGVKVVAPTPEGEMEGL</sequence>
<proteinExistence type="predicted"/>
<organism evidence="3 4">
    <name type="scientific">Marssonina brunnea f. sp. multigermtubi (strain MB_m1)</name>
    <name type="common">Marssonina leaf spot fungus</name>
    <dbReference type="NCBI Taxonomy" id="1072389"/>
    <lineage>
        <taxon>Eukaryota</taxon>
        <taxon>Fungi</taxon>
        <taxon>Dikarya</taxon>
        <taxon>Ascomycota</taxon>
        <taxon>Pezizomycotina</taxon>
        <taxon>Leotiomycetes</taxon>
        <taxon>Helotiales</taxon>
        <taxon>Drepanopezizaceae</taxon>
        <taxon>Drepanopeziza</taxon>
    </lineage>
</organism>
<dbReference type="KEGG" id="mbe:MBM_03917"/>
<reference evidence="3 4" key="1">
    <citation type="journal article" date="2012" name="BMC Genomics">
        <title>Sequencing the genome of Marssonina brunnea reveals fungus-poplar co-evolution.</title>
        <authorList>
            <person name="Zhu S."/>
            <person name="Cao Y.-Z."/>
            <person name="Jiang C."/>
            <person name="Tan B.-Y."/>
            <person name="Wang Z."/>
            <person name="Feng S."/>
            <person name="Zhang L."/>
            <person name="Su X.-H."/>
            <person name="Brejova B."/>
            <person name="Vinar T."/>
            <person name="Xu M."/>
            <person name="Wang M.-X."/>
            <person name="Zhang S.-G."/>
            <person name="Huang M.-R."/>
            <person name="Wu R."/>
            <person name="Zhou Y."/>
        </authorList>
    </citation>
    <scope>NUCLEOTIDE SEQUENCE [LARGE SCALE GENOMIC DNA]</scope>
    <source>
        <strain evidence="3 4">MB_m1</strain>
    </source>
</reference>
<dbReference type="HOGENOM" id="CLU_557858_0_0_1"/>
<feature type="region of interest" description="Disordered" evidence="1">
    <location>
        <begin position="462"/>
        <end position="489"/>
    </location>
</feature>
<feature type="region of interest" description="Disordered" evidence="1">
    <location>
        <begin position="103"/>
        <end position="134"/>
    </location>
</feature>
<dbReference type="InterPro" id="IPR011333">
    <property type="entry name" value="SKP1/BTB/POZ_sf"/>
</dbReference>
<feature type="domain" description="BTB" evidence="2">
    <location>
        <begin position="151"/>
        <end position="222"/>
    </location>
</feature>
<dbReference type="OrthoDB" id="194443at2759"/>
<dbReference type="PANTHER" id="PTHR47843">
    <property type="entry name" value="BTB DOMAIN-CONTAINING PROTEIN-RELATED"/>
    <property type="match status" value="1"/>
</dbReference>
<dbReference type="EMBL" id="JH921434">
    <property type="protein sequence ID" value="EKD18145.1"/>
    <property type="molecule type" value="Genomic_DNA"/>
</dbReference>
<dbReference type="CDD" id="cd18186">
    <property type="entry name" value="BTB_POZ_ZBTB_KLHL-like"/>
    <property type="match status" value="1"/>
</dbReference>
<dbReference type="STRING" id="1072389.K1WKI7"/>
<name>K1WKI7_MARBU</name>
<accession>K1WKI7</accession>
<evidence type="ECO:0000313" key="4">
    <source>
        <dbReference type="Proteomes" id="UP000006753"/>
    </source>
</evidence>
<evidence type="ECO:0000313" key="3">
    <source>
        <dbReference type="EMBL" id="EKD18145.1"/>
    </source>
</evidence>
<dbReference type="InParanoid" id="K1WKI7"/>